<accession>A0A6G0RPN9</accession>
<dbReference type="Proteomes" id="UP000486351">
    <property type="component" value="Unassembled WGS sequence"/>
</dbReference>
<name>A0A6G0RPN9_9STRA</name>
<comment type="caution">
    <text evidence="1">The sequence shown here is derived from an EMBL/GenBank/DDBJ whole genome shotgun (WGS) entry which is preliminary data.</text>
</comment>
<reference evidence="1 2" key="1">
    <citation type="submission" date="2018-09" db="EMBL/GenBank/DDBJ databases">
        <title>Genomic investigation of the strawberry pathogen Phytophthora fragariae indicates pathogenicity is determined by transcriptional variation in three key races.</title>
        <authorList>
            <person name="Adams T.M."/>
            <person name="Armitage A.D."/>
            <person name="Sobczyk M.K."/>
            <person name="Bates H.J."/>
            <person name="Dunwell J.M."/>
            <person name="Nellist C.F."/>
            <person name="Harrison R.J."/>
        </authorList>
    </citation>
    <scope>NUCLEOTIDE SEQUENCE [LARGE SCALE GENOMIC DNA]</scope>
    <source>
        <strain evidence="1 2">NOV-77</strain>
    </source>
</reference>
<dbReference type="AlphaFoldDB" id="A0A6G0RPN9"/>
<gene>
    <name evidence="1" type="ORF">PF008_g11995</name>
</gene>
<dbReference type="EMBL" id="QXFY01000661">
    <property type="protein sequence ID" value="KAE9338560.1"/>
    <property type="molecule type" value="Genomic_DNA"/>
</dbReference>
<evidence type="ECO:0000313" key="2">
    <source>
        <dbReference type="Proteomes" id="UP000486351"/>
    </source>
</evidence>
<sequence length="180" mass="20872">MHHVIEQEKRIMCQKQRILNGEHKVELLKSSENWYHVVKELSVSCKGAKEKVEKCKIWAQVEDVYSVSKPQEKDEDMTSIAKESQLRCSEANLLEPRAHTLIKSDKRMQAKHMKYPVELGKIKSLHAEREKLILPREAELEAAKKLIKNHNYYDRKACGELAKCFCVGQDTKEVRDVLTG</sequence>
<evidence type="ECO:0000313" key="1">
    <source>
        <dbReference type="EMBL" id="KAE9338560.1"/>
    </source>
</evidence>
<proteinExistence type="predicted"/>
<protein>
    <submittedName>
        <fullName evidence="1">Uncharacterized protein</fullName>
    </submittedName>
</protein>
<organism evidence="1 2">
    <name type="scientific">Phytophthora fragariae</name>
    <dbReference type="NCBI Taxonomy" id="53985"/>
    <lineage>
        <taxon>Eukaryota</taxon>
        <taxon>Sar</taxon>
        <taxon>Stramenopiles</taxon>
        <taxon>Oomycota</taxon>
        <taxon>Peronosporomycetes</taxon>
        <taxon>Peronosporales</taxon>
        <taxon>Peronosporaceae</taxon>
        <taxon>Phytophthora</taxon>
    </lineage>
</organism>